<dbReference type="PANTHER" id="PTHR34796">
    <property type="entry name" value="EXPRESSED PROTEIN"/>
    <property type="match status" value="1"/>
</dbReference>
<feature type="compositionally biased region" description="Basic and acidic residues" evidence="1">
    <location>
        <begin position="1"/>
        <end position="21"/>
    </location>
</feature>
<protein>
    <recommendedName>
        <fullName evidence="4">DUF309 domain-containing protein</fullName>
    </recommendedName>
</protein>
<dbReference type="RefSeq" id="WP_013473208.1">
    <property type="nucleotide sequence ID" value="NC_014814.1"/>
</dbReference>
<dbReference type="EMBL" id="CP002385">
    <property type="protein sequence ID" value="ADU01749.1"/>
    <property type="molecule type" value="Genomic_DNA"/>
</dbReference>
<evidence type="ECO:0008006" key="4">
    <source>
        <dbReference type="Google" id="ProtNLM"/>
    </source>
</evidence>
<evidence type="ECO:0000313" key="3">
    <source>
        <dbReference type="Proteomes" id="UP000008916"/>
    </source>
</evidence>
<dbReference type="PANTHER" id="PTHR34796:SF1">
    <property type="entry name" value="EXPRESSED PROTEIN"/>
    <property type="match status" value="1"/>
</dbReference>
<dbReference type="Gene3D" id="1.10.3450.10">
    <property type="entry name" value="TTHA0068-like"/>
    <property type="match status" value="1"/>
</dbReference>
<dbReference type="InterPro" id="IPR005500">
    <property type="entry name" value="DUF309"/>
</dbReference>
<proteinExistence type="predicted"/>
<evidence type="ECO:0000256" key="1">
    <source>
        <dbReference type="SAM" id="MobiDB-lite"/>
    </source>
</evidence>
<reference evidence="2 3" key="1">
    <citation type="journal article" date="2011" name="Stand. Genomic Sci.">
        <title>Complete genome sequence of Mycobacterium sp. strain (Spyr1) and reclassification to Mycobacterium gilvum Spyr1.</title>
        <authorList>
            <person name="Kallimanis A."/>
            <person name="Karabika E."/>
            <person name="Mavromatis K."/>
            <person name="Lapidus A."/>
            <person name="Labutti K.M."/>
            <person name="Liolios K."/>
            <person name="Ivanova N."/>
            <person name="Goodwin L."/>
            <person name="Woyke T."/>
            <person name="Velentzas A.D."/>
            <person name="Perisynakis A."/>
            <person name="Ouzounis C.C."/>
            <person name="Kyrpides N.C."/>
            <person name="Koukkou A.I."/>
            <person name="Drainas C."/>
        </authorList>
    </citation>
    <scope>NUCLEOTIDE SEQUENCE [LARGE SCALE GENOMIC DNA]</scope>
    <source>
        <strain evidence="3">DSM 45189 / LMG 24558 / Spyr1</strain>
    </source>
</reference>
<organism evidence="2 3">
    <name type="scientific">Mycolicibacterium gilvum (strain DSM 45189 / LMG 24558 / Spyr1)</name>
    <name type="common">Mycobacterium gilvum</name>
    <dbReference type="NCBI Taxonomy" id="278137"/>
    <lineage>
        <taxon>Bacteria</taxon>
        <taxon>Bacillati</taxon>
        <taxon>Actinomycetota</taxon>
        <taxon>Actinomycetes</taxon>
        <taxon>Mycobacteriales</taxon>
        <taxon>Mycobacteriaceae</taxon>
        <taxon>Mycolicibacterium</taxon>
    </lineage>
</organism>
<dbReference type="InterPro" id="IPR023203">
    <property type="entry name" value="TTHA0068_sf"/>
</dbReference>
<dbReference type="KEGG" id="msp:Mspyr1_52230"/>
<keyword evidence="3" id="KW-1185">Reference proteome</keyword>
<dbReference type="HOGENOM" id="CLU_125317_0_0_11"/>
<dbReference type="SUPFAM" id="SSF140663">
    <property type="entry name" value="TTHA0068-like"/>
    <property type="match status" value="1"/>
</dbReference>
<evidence type="ECO:0000313" key="2">
    <source>
        <dbReference type="EMBL" id="ADU01749.1"/>
    </source>
</evidence>
<gene>
    <name evidence="2" type="ordered locus">Mspyr1_52230</name>
</gene>
<feature type="region of interest" description="Disordered" evidence="1">
    <location>
        <begin position="1"/>
        <end position="36"/>
    </location>
</feature>
<dbReference type="Pfam" id="PF03745">
    <property type="entry name" value="DUF309"/>
    <property type="match status" value="1"/>
</dbReference>
<dbReference type="AlphaFoldDB" id="E6TPJ9"/>
<dbReference type="Proteomes" id="UP000008916">
    <property type="component" value="Chromosome"/>
</dbReference>
<accession>E6TPJ9</accession>
<sequence>MGERTRDDAGRPRNSRPRDALGRPLPPGSAGVPRIPDDLRLSAPEYLAYAQDLLDRGLAFNAHEVLEAAWKDRPQDERPLWQGLAQLAVGVTHIQRGNSSGATALLHRGCAGLAEVTRPAPHAVDVDGLIAWATDLTEAVGSVDASPDIPPARLRPRLTCG</sequence>
<name>E6TPJ9_MYCSR</name>